<dbReference type="AlphaFoldDB" id="W0HZ45"/>
<dbReference type="GO" id="GO:0003885">
    <property type="term" value="F:D-arabinono-1,4-lactone oxidase activity"/>
    <property type="evidence" value="ECO:0007669"/>
    <property type="project" value="InterPro"/>
</dbReference>
<dbReference type="InterPro" id="IPR036318">
    <property type="entry name" value="FAD-bd_PCMH-like_sf"/>
</dbReference>
<keyword evidence="1" id="KW-0285">Flavoprotein</keyword>
<keyword evidence="2" id="KW-0560">Oxidoreductase</keyword>
<dbReference type="InterPro" id="IPR016166">
    <property type="entry name" value="FAD-bd_PCMH"/>
</dbReference>
<dbReference type="SUPFAM" id="SSF56176">
    <property type="entry name" value="FAD-binding/transporter-associated domain-like"/>
    <property type="match status" value="1"/>
</dbReference>
<dbReference type="Gene3D" id="3.30.465.10">
    <property type="match status" value="1"/>
</dbReference>
<reference evidence="4 5" key="1">
    <citation type="journal article" date="2014" name="Genome Biol. Evol.">
        <title>Genome degeneration and adaptation in a nascent stage of symbiosis.</title>
        <authorList>
            <person name="Oakeson K.F."/>
            <person name="Gil R."/>
            <person name="Clayton A.L."/>
            <person name="Dunn D.M."/>
            <person name="von Niederhausern A.C."/>
            <person name="Hamil C."/>
            <person name="Aoyagi A."/>
            <person name="Duval B."/>
            <person name="Baca A."/>
            <person name="Silva F.J."/>
            <person name="Vallier A."/>
            <person name="Jackson D.G."/>
            <person name="Latorre A."/>
            <person name="Weiss R.B."/>
            <person name="Heddi A."/>
            <person name="Moya A."/>
            <person name="Dale C."/>
        </authorList>
    </citation>
    <scope>NUCLEOTIDE SEQUENCE [LARGE SCALE GENOMIC DNA]</scope>
    <source>
        <strain evidence="4 5">HS1</strain>
    </source>
</reference>
<dbReference type="InterPro" id="IPR007173">
    <property type="entry name" value="ALO_C"/>
</dbReference>
<name>W0HZ45_9GAMM</name>
<evidence type="ECO:0000313" key="5">
    <source>
        <dbReference type="Proteomes" id="UP000019028"/>
    </source>
</evidence>
<dbReference type="KEGG" id="sod:Sant_2422"/>
<proteinExistence type="predicted"/>
<keyword evidence="1" id="KW-0274">FAD</keyword>
<dbReference type="PANTHER" id="PTHR43762">
    <property type="entry name" value="L-GULONOLACTONE OXIDASE"/>
    <property type="match status" value="1"/>
</dbReference>
<dbReference type="GO" id="GO:0071949">
    <property type="term" value="F:FAD binding"/>
    <property type="evidence" value="ECO:0007669"/>
    <property type="project" value="InterPro"/>
</dbReference>
<dbReference type="GO" id="GO:0016020">
    <property type="term" value="C:membrane"/>
    <property type="evidence" value="ECO:0007669"/>
    <property type="project" value="InterPro"/>
</dbReference>
<dbReference type="PIRSF" id="PIRSF000136">
    <property type="entry name" value="LGO_GLO"/>
    <property type="match status" value="1"/>
</dbReference>
<dbReference type="InterPro" id="IPR016171">
    <property type="entry name" value="Vanillyl_alc_oxidase_C-sub2"/>
</dbReference>
<dbReference type="InterPro" id="IPR006094">
    <property type="entry name" value="Oxid_FAD_bind_N"/>
</dbReference>
<dbReference type="PATRIC" id="fig|1239307.3.peg.2700"/>
<sequence>MGVLSEMADFPLRRTEPISEATSQVQVWNWAQNAPLGPRARLQRPKDEDELRRIILHRSGRIRPIGSTLSTGDLLAIQHQQDTLIEISALTGLIRSSETSATFAAGTPLHEVYQTLKTMGRMLHASPGVIAIQTLAGAIATGTHGQGLGQGALADDVLHIRMLCADGTVAEFDRAHPWFGAVQLGLGCLGVITEITLRTVPLTVFTCFKSAVSADGLQEQIYTWNNAFTFNKAWWFPEDDRVHVWCSRAATAQEQQRYDAGDGDAVALSAGDSSLNATVDQTLAHMHNDTRILGQEGRHFATVTRFKDFTDTTGDIYQLFCRGIAAPQINVEIGIPLARAGKTIAQIKQWVAEAHPHMHYPIILRCTGPSSAWLSPAWQQPTCFFGFVVYYADNGTLSSDGIAFLQEVEKRLAALGGRPHWGKYYHPALYRWRELYSRWDDFRQVRAALDPTGAFSNAFTDRLLEGE</sequence>
<dbReference type="InterPro" id="IPR010031">
    <property type="entry name" value="FAD_lactone_oxidase-like"/>
</dbReference>
<gene>
    <name evidence="4" type="ORF">Sant_2422</name>
</gene>
<evidence type="ECO:0000313" key="4">
    <source>
        <dbReference type="EMBL" id="AHF77465.1"/>
    </source>
</evidence>
<protein>
    <submittedName>
        <fullName evidence="4">FAD-dependent oxidoreductase</fullName>
    </submittedName>
</protein>
<evidence type="ECO:0000256" key="2">
    <source>
        <dbReference type="ARBA" id="ARBA00023002"/>
    </source>
</evidence>
<dbReference type="Gene3D" id="3.30.70.2520">
    <property type="match status" value="1"/>
</dbReference>
<dbReference type="RefSeq" id="WP_081730464.1">
    <property type="nucleotide sequence ID" value="NZ_CP006569.1"/>
</dbReference>
<accession>W0HZ45</accession>
<dbReference type="Pfam" id="PF01565">
    <property type="entry name" value="FAD_binding_4"/>
    <property type="match status" value="1"/>
</dbReference>
<feature type="domain" description="FAD-binding PCMH-type" evidence="3">
    <location>
        <begin position="35"/>
        <end position="202"/>
    </location>
</feature>
<organism evidence="4 5">
    <name type="scientific">Sodalis praecaptivus</name>
    <dbReference type="NCBI Taxonomy" id="1239307"/>
    <lineage>
        <taxon>Bacteria</taxon>
        <taxon>Pseudomonadati</taxon>
        <taxon>Pseudomonadota</taxon>
        <taxon>Gammaproteobacteria</taxon>
        <taxon>Enterobacterales</taxon>
        <taxon>Bruguierivoracaceae</taxon>
        <taxon>Sodalis</taxon>
    </lineage>
</organism>
<dbReference type="InterPro" id="IPR016167">
    <property type="entry name" value="FAD-bd_PCMH_sub1"/>
</dbReference>
<dbReference type="InterPro" id="IPR016169">
    <property type="entry name" value="FAD-bd_PCMH_sub2"/>
</dbReference>
<dbReference type="Gene3D" id="1.10.45.10">
    <property type="entry name" value="Vanillyl-alcohol Oxidase, Chain A, domain 4"/>
    <property type="match status" value="1"/>
</dbReference>
<dbReference type="PROSITE" id="PS51387">
    <property type="entry name" value="FAD_PCMH"/>
    <property type="match status" value="1"/>
</dbReference>
<evidence type="ECO:0000256" key="1">
    <source>
        <dbReference type="ARBA" id="ARBA00022827"/>
    </source>
</evidence>
<dbReference type="Proteomes" id="UP000019028">
    <property type="component" value="Chromosome"/>
</dbReference>
<dbReference type="OrthoDB" id="9800184at2"/>
<dbReference type="HOGENOM" id="CLU_003896_4_3_6"/>
<keyword evidence="5" id="KW-1185">Reference proteome</keyword>
<dbReference type="EMBL" id="CP006569">
    <property type="protein sequence ID" value="AHF77465.1"/>
    <property type="molecule type" value="Genomic_DNA"/>
</dbReference>
<dbReference type="Pfam" id="PF04030">
    <property type="entry name" value="ALO"/>
    <property type="match status" value="1"/>
</dbReference>
<evidence type="ECO:0000259" key="3">
    <source>
        <dbReference type="PROSITE" id="PS51387"/>
    </source>
</evidence>
<dbReference type="Gene3D" id="3.30.43.10">
    <property type="entry name" value="Uridine Diphospho-n-acetylenolpyruvylglucosamine Reductase, domain 2"/>
    <property type="match status" value="1"/>
</dbReference>
<dbReference type="PANTHER" id="PTHR43762:SF1">
    <property type="entry name" value="D-ARABINONO-1,4-LACTONE OXIDASE"/>
    <property type="match status" value="1"/>
</dbReference>